<reference evidence="1" key="1">
    <citation type="submission" date="2020-10" db="EMBL/GenBank/DDBJ databases">
        <title>Taxonomic study of unclassified bacteria belonging to the class Ktedonobacteria.</title>
        <authorList>
            <person name="Yabe S."/>
            <person name="Wang C.M."/>
            <person name="Zheng Y."/>
            <person name="Sakai Y."/>
            <person name="Cavaletti L."/>
            <person name="Monciardini P."/>
            <person name="Donadio S."/>
        </authorList>
    </citation>
    <scope>NUCLEOTIDE SEQUENCE</scope>
    <source>
        <strain evidence="1">SOSP1-1</strain>
    </source>
</reference>
<evidence type="ECO:0000313" key="2">
    <source>
        <dbReference type="Proteomes" id="UP000612362"/>
    </source>
</evidence>
<protein>
    <submittedName>
        <fullName evidence="1">Uncharacterized protein</fullName>
    </submittedName>
</protein>
<sequence length="92" mass="10217">MESENLARSRLVIHVLKPAPLSSQHEQSMLVFSSKHTCEAATIKLDRLQNLTTFSHPYTTLIRDITIPDSALCVEADTIGCRIIERGPNSPT</sequence>
<gene>
    <name evidence="1" type="ORF">KSX_77370</name>
</gene>
<keyword evidence="2" id="KW-1185">Reference proteome</keyword>
<organism evidence="1 2">
    <name type="scientific">Ktedonospora formicarum</name>
    <dbReference type="NCBI Taxonomy" id="2778364"/>
    <lineage>
        <taxon>Bacteria</taxon>
        <taxon>Bacillati</taxon>
        <taxon>Chloroflexota</taxon>
        <taxon>Ktedonobacteria</taxon>
        <taxon>Ktedonobacterales</taxon>
        <taxon>Ktedonobacteraceae</taxon>
        <taxon>Ktedonospora</taxon>
    </lineage>
</organism>
<evidence type="ECO:0000313" key="1">
    <source>
        <dbReference type="EMBL" id="GHO49574.1"/>
    </source>
</evidence>
<proteinExistence type="predicted"/>
<accession>A0A8J3I4Y8</accession>
<name>A0A8J3I4Y8_9CHLR</name>
<dbReference type="EMBL" id="BNJF01000005">
    <property type="protein sequence ID" value="GHO49574.1"/>
    <property type="molecule type" value="Genomic_DNA"/>
</dbReference>
<dbReference type="Proteomes" id="UP000612362">
    <property type="component" value="Unassembled WGS sequence"/>
</dbReference>
<dbReference type="AlphaFoldDB" id="A0A8J3I4Y8"/>
<comment type="caution">
    <text evidence="1">The sequence shown here is derived from an EMBL/GenBank/DDBJ whole genome shotgun (WGS) entry which is preliminary data.</text>
</comment>